<dbReference type="EMBL" id="CP002665">
    <property type="protein sequence ID" value="AEI12401.1"/>
    <property type="molecule type" value="Genomic_DNA"/>
</dbReference>
<dbReference type="eggNOG" id="ENOG5032EQ4">
    <property type="taxonomic scope" value="Bacteria"/>
</dbReference>
<evidence type="ECO:0000313" key="3">
    <source>
        <dbReference type="Proteomes" id="UP000000485"/>
    </source>
</evidence>
<dbReference type="HOGENOM" id="CLU_086002_1_0_11"/>
<keyword evidence="3" id="KW-1185">Reference proteome</keyword>
<dbReference type="STRING" id="593907.Celgi_1898"/>
<reference evidence="3" key="1">
    <citation type="submission" date="2011-04" db="EMBL/GenBank/DDBJ databases">
        <title>Complete sequence of Cellvibrio gilvus ATCC 13127.</title>
        <authorList>
            <person name="Lucas S."/>
            <person name="Han J."/>
            <person name="Lapidus A."/>
            <person name="Cheng J.-F."/>
            <person name="Goodwin L."/>
            <person name="Pitluck S."/>
            <person name="Peters L."/>
            <person name="Munk A."/>
            <person name="Detter J.C."/>
            <person name="Han C."/>
            <person name="Tapia R."/>
            <person name="Land M."/>
            <person name="Hauser L."/>
            <person name="Kyrpides N."/>
            <person name="Ivanova N."/>
            <person name="Ovchinnikova G."/>
            <person name="Pagani I."/>
            <person name="Mead D."/>
            <person name="Brumm P."/>
            <person name="Woyke T."/>
        </authorList>
    </citation>
    <scope>NUCLEOTIDE SEQUENCE [LARGE SCALE GENOMIC DNA]</scope>
    <source>
        <strain evidence="3">ATCC 13127 / NRRL B-14078</strain>
    </source>
</reference>
<sequence>MTDALELPRSTVLALWLATSRRPLGDAAVRAVQDEDEPHEVTDGAPGDPLATTRPLSDAIAGWARAGTLEAVAMAPVPGDVAGVPAAVSQQALEAGEVLLLHVDGTSLALVPHVVEFGSALEPGHLVTWHVTQVDDWRLRVQALGSLEDADRGLRQGLAQVTEALVRLDVAHWDTERADRVLSLRDAALPTWRLPDRLDARRARVLASAARLLAIVDVALRDDGGAVSLWQADQRTAALRDVDRLARRALTAATHARSV</sequence>
<dbReference type="Proteomes" id="UP000000485">
    <property type="component" value="Chromosome"/>
</dbReference>
<name>F8A7J9_CELGA</name>
<protein>
    <submittedName>
        <fullName evidence="2">Uncharacterized protein</fullName>
    </submittedName>
</protein>
<gene>
    <name evidence="2" type="ordered locus">Celgi_1898</name>
</gene>
<dbReference type="OrthoDB" id="5144372at2"/>
<feature type="region of interest" description="Disordered" evidence="1">
    <location>
        <begin position="32"/>
        <end position="51"/>
    </location>
</feature>
<proteinExistence type="predicted"/>
<evidence type="ECO:0000256" key="1">
    <source>
        <dbReference type="SAM" id="MobiDB-lite"/>
    </source>
</evidence>
<organism evidence="2 3">
    <name type="scientific">Cellulomonas gilvus (strain ATCC 13127 / NRRL B-14078)</name>
    <name type="common">Cellvibrio gilvus</name>
    <dbReference type="NCBI Taxonomy" id="593907"/>
    <lineage>
        <taxon>Bacteria</taxon>
        <taxon>Bacillati</taxon>
        <taxon>Actinomycetota</taxon>
        <taxon>Actinomycetes</taxon>
        <taxon>Micrococcales</taxon>
        <taxon>Cellulomonadaceae</taxon>
        <taxon>Cellulomonas</taxon>
    </lineage>
</organism>
<accession>F8A7J9</accession>
<dbReference type="KEGG" id="cga:Celgi_1898"/>
<dbReference type="RefSeq" id="WP_013883920.1">
    <property type="nucleotide sequence ID" value="NC_015671.1"/>
</dbReference>
<dbReference type="AlphaFoldDB" id="F8A7J9"/>
<evidence type="ECO:0000313" key="2">
    <source>
        <dbReference type="EMBL" id="AEI12401.1"/>
    </source>
</evidence>